<evidence type="ECO:0000256" key="1">
    <source>
        <dbReference type="SAM" id="MobiDB-lite"/>
    </source>
</evidence>
<dbReference type="AlphaFoldDB" id="A0A6J4VID1"/>
<gene>
    <name evidence="2" type="ORF">AVDCRST_MAG87-3142</name>
</gene>
<organism evidence="2">
    <name type="scientific">uncultured Thermomicrobiales bacterium</name>
    <dbReference type="NCBI Taxonomy" id="1645740"/>
    <lineage>
        <taxon>Bacteria</taxon>
        <taxon>Pseudomonadati</taxon>
        <taxon>Thermomicrobiota</taxon>
        <taxon>Thermomicrobia</taxon>
        <taxon>Thermomicrobiales</taxon>
        <taxon>environmental samples</taxon>
    </lineage>
</organism>
<accession>A0A6J4VID1</accession>
<proteinExistence type="predicted"/>
<feature type="compositionally biased region" description="Basic and acidic residues" evidence="1">
    <location>
        <begin position="65"/>
        <end position="89"/>
    </location>
</feature>
<name>A0A6J4VID1_9BACT</name>
<feature type="non-terminal residue" evidence="2">
    <location>
        <position position="1"/>
    </location>
</feature>
<feature type="non-terminal residue" evidence="2">
    <location>
        <position position="223"/>
    </location>
</feature>
<feature type="region of interest" description="Disordered" evidence="1">
    <location>
        <begin position="51"/>
        <end position="103"/>
    </location>
</feature>
<reference evidence="2" key="1">
    <citation type="submission" date="2020-02" db="EMBL/GenBank/DDBJ databases">
        <authorList>
            <person name="Meier V. D."/>
        </authorList>
    </citation>
    <scope>NUCLEOTIDE SEQUENCE</scope>
    <source>
        <strain evidence="2">AVDCRST_MAG87</strain>
    </source>
</reference>
<protein>
    <submittedName>
        <fullName evidence="2">Efflux ABC transporter, permease protein</fullName>
    </submittedName>
</protein>
<sequence>PAAVPLHLWRHRPGHDAGGRKRRELPCCRHRRPGYRVRRDEHCARACDRCQGRADGSLSGPPDDADLRVARPDPGRHGAGRVRDHDHVHGRAPGRIPARGQPARLARRLRVDAPDRVRALLGRGRDRALAEDDRGRKLDRVYDHLSADVPQQCLHPARVAARVDAGIRQEPALHALCGRRAWPADRIPGSGKQGLACDRLAAWAPGGDGPVGDPVAGSPRPGL</sequence>
<dbReference type="EMBL" id="CADCWJ010000695">
    <property type="protein sequence ID" value="CAA9579029.1"/>
    <property type="molecule type" value="Genomic_DNA"/>
</dbReference>
<evidence type="ECO:0000313" key="2">
    <source>
        <dbReference type="EMBL" id="CAA9579029.1"/>
    </source>
</evidence>